<keyword evidence="2" id="KW-0548">Nucleotidyltransferase</keyword>
<dbReference type="PANTHER" id="PTHR41694">
    <property type="entry name" value="ENDOGENOUS RETROVIRUS GROUP K MEMBER POL PROTEIN"/>
    <property type="match status" value="1"/>
</dbReference>
<keyword evidence="3" id="KW-0540">Nuclease</keyword>
<dbReference type="InterPro" id="IPR002156">
    <property type="entry name" value="RNaseH_domain"/>
</dbReference>
<dbReference type="PROSITE" id="PS50879">
    <property type="entry name" value="RNASE_H_1"/>
    <property type="match status" value="1"/>
</dbReference>
<dbReference type="Gene3D" id="3.30.420.10">
    <property type="entry name" value="Ribonuclease H-like superfamily/Ribonuclease H"/>
    <property type="match status" value="1"/>
</dbReference>
<organism evidence="9 10">
    <name type="scientific">Pleurodeles waltl</name>
    <name type="common">Iberian ribbed newt</name>
    <dbReference type="NCBI Taxonomy" id="8319"/>
    <lineage>
        <taxon>Eukaryota</taxon>
        <taxon>Metazoa</taxon>
        <taxon>Chordata</taxon>
        <taxon>Craniata</taxon>
        <taxon>Vertebrata</taxon>
        <taxon>Euteleostomi</taxon>
        <taxon>Amphibia</taxon>
        <taxon>Batrachia</taxon>
        <taxon>Caudata</taxon>
        <taxon>Salamandroidea</taxon>
        <taxon>Salamandridae</taxon>
        <taxon>Pleurodelinae</taxon>
        <taxon>Pleurodeles</taxon>
    </lineage>
</organism>
<dbReference type="InterPro" id="IPR012337">
    <property type="entry name" value="RNaseH-like_sf"/>
</dbReference>
<name>A0AAV7UN35_PLEWA</name>
<comment type="caution">
    <text evidence="9">The sequence shown here is derived from an EMBL/GenBank/DDBJ whole genome shotgun (WGS) entry which is preliminary data.</text>
</comment>
<dbReference type="Gene3D" id="2.30.30.850">
    <property type="match status" value="1"/>
</dbReference>
<evidence type="ECO:0000259" key="8">
    <source>
        <dbReference type="PROSITE" id="PS50879"/>
    </source>
</evidence>
<dbReference type="InterPro" id="IPR036397">
    <property type="entry name" value="RNaseH_sf"/>
</dbReference>
<protein>
    <recommendedName>
        <fullName evidence="8">RNase H type-1 domain-containing protein</fullName>
    </recommendedName>
</protein>
<dbReference type="AlphaFoldDB" id="A0AAV7UN35"/>
<evidence type="ECO:0000313" key="9">
    <source>
        <dbReference type="EMBL" id="KAJ1189899.1"/>
    </source>
</evidence>
<feature type="region of interest" description="Disordered" evidence="7">
    <location>
        <begin position="112"/>
        <end position="133"/>
    </location>
</feature>
<evidence type="ECO:0000313" key="10">
    <source>
        <dbReference type="Proteomes" id="UP001066276"/>
    </source>
</evidence>
<dbReference type="PANTHER" id="PTHR41694:SF5">
    <property type="entry name" value="RIBONUCLEASE H"/>
    <property type="match status" value="1"/>
</dbReference>
<evidence type="ECO:0000256" key="2">
    <source>
        <dbReference type="ARBA" id="ARBA00022695"/>
    </source>
</evidence>
<evidence type="ECO:0000256" key="4">
    <source>
        <dbReference type="ARBA" id="ARBA00022759"/>
    </source>
</evidence>
<evidence type="ECO:0000256" key="6">
    <source>
        <dbReference type="ARBA" id="ARBA00022918"/>
    </source>
</evidence>
<dbReference type="GO" id="GO:0003676">
    <property type="term" value="F:nucleic acid binding"/>
    <property type="evidence" value="ECO:0007669"/>
    <property type="project" value="InterPro"/>
</dbReference>
<dbReference type="EMBL" id="JANPWB010000005">
    <property type="protein sequence ID" value="KAJ1189899.1"/>
    <property type="molecule type" value="Genomic_DNA"/>
</dbReference>
<dbReference type="GO" id="GO:0003964">
    <property type="term" value="F:RNA-directed DNA polymerase activity"/>
    <property type="evidence" value="ECO:0007669"/>
    <property type="project" value="UniProtKB-KW"/>
</dbReference>
<keyword evidence="6" id="KW-0695">RNA-directed DNA polymerase</keyword>
<accession>A0AAV7UN35</accession>
<feature type="domain" description="RNase H type-1" evidence="8">
    <location>
        <begin position="126"/>
        <end position="253"/>
    </location>
</feature>
<keyword evidence="1" id="KW-0808">Transferase</keyword>
<dbReference type="GO" id="GO:0004523">
    <property type="term" value="F:RNA-DNA hybrid ribonuclease activity"/>
    <property type="evidence" value="ECO:0007669"/>
    <property type="project" value="InterPro"/>
</dbReference>
<dbReference type="SUPFAM" id="SSF53098">
    <property type="entry name" value="Ribonuclease H-like"/>
    <property type="match status" value="1"/>
</dbReference>
<keyword evidence="4" id="KW-0255">Endonuclease</keyword>
<reference evidence="9" key="1">
    <citation type="journal article" date="2022" name="bioRxiv">
        <title>Sequencing and chromosome-scale assembly of the giantPleurodeles waltlgenome.</title>
        <authorList>
            <person name="Brown T."/>
            <person name="Elewa A."/>
            <person name="Iarovenko S."/>
            <person name="Subramanian E."/>
            <person name="Araus A.J."/>
            <person name="Petzold A."/>
            <person name="Susuki M."/>
            <person name="Suzuki K.-i.T."/>
            <person name="Hayashi T."/>
            <person name="Toyoda A."/>
            <person name="Oliveira C."/>
            <person name="Osipova E."/>
            <person name="Leigh N.D."/>
            <person name="Simon A."/>
            <person name="Yun M.H."/>
        </authorList>
    </citation>
    <scope>NUCLEOTIDE SEQUENCE</scope>
    <source>
        <strain evidence="9">20211129_DDA</strain>
        <tissue evidence="9">Liver</tissue>
    </source>
</reference>
<evidence type="ECO:0000256" key="3">
    <source>
        <dbReference type="ARBA" id="ARBA00022722"/>
    </source>
</evidence>
<dbReference type="Pfam" id="PF00075">
    <property type="entry name" value="RNase_H"/>
    <property type="match status" value="1"/>
</dbReference>
<evidence type="ECO:0000256" key="5">
    <source>
        <dbReference type="ARBA" id="ARBA00022801"/>
    </source>
</evidence>
<evidence type="ECO:0000256" key="1">
    <source>
        <dbReference type="ARBA" id="ARBA00022679"/>
    </source>
</evidence>
<feature type="compositionally biased region" description="Basic and acidic residues" evidence="7">
    <location>
        <begin position="23"/>
        <end position="33"/>
    </location>
</feature>
<keyword evidence="10" id="KW-1185">Reference proteome</keyword>
<feature type="region of interest" description="Disordered" evidence="7">
    <location>
        <begin position="22"/>
        <end position="58"/>
    </location>
</feature>
<gene>
    <name evidence="9" type="ORF">NDU88_006641</name>
</gene>
<proteinExistence type="predicted"/>
<dbReference type="Proteomes" id="UP001066276">
    <property type="component" value="Chromosome 3_1"/>
</dbReference>
<evidence type="ECO:0000256" key="7">
    <source>
        <dbReference type="SAM" id="MobiDB-lite"/>
    </source>
</evidence>
<sequence>MLGEPPSYGLYPILPAAGYQDPVRVESKEERLEAQGAEATPAPVPSAPQADPEPSGRDRLVSELQNTVRQAEQSRSLAPLRGQWSTGHVILRLGDTSAETLREAAEDWIEEEEGMEGGVDTPPYEEPPEGSQVVTGAEDDEEWDNGFNRAQAAELVAMIEALQHAEGLEVTIYSDSAYVTTTVHSSIRQWERRGFLKSDGSPVMHKDLLAQLIKALTLPSKVAVIKCEAHTNQQDLVSRGNALADWAAKEAAKTSPNFSEQDEHTLGMMTNRQQSATELPPPYTETARLHLRELQEQALPHERELWEQRGCIQSPTDFIYRQESTGKPVARQEKCTNAAQQTSPISVGQQVYIRNCVRRWKDSKFEGPYLVTQSTATAVKAFQNQEFSLLWRNPISFSSSNSVVLLPLGVSKPRVQFVMA</sequence>
<keyword evidence="5" id="KW-0378">Hydrolase</keyword>